<feature type="chain" id="PRO_5023009116" evidence="1">
    <location>
        <begin position="22"/>
        <end position="68"/>
    </location>
</feature>
<dbReference type="Proteomes" id="UP000307440">
    <property type="component" value="Unassembled WGS sequence"/>
</dbReference>
<feature type="signal peptide" evidence="1">
    <location>
        <begin position="1"/>
        <end position="21"/>
    </location>
</feature>
<accession>A0A5C3KD36</accession>
<proteinExistence type="predicted"/>
<organism evidence="2 3">
    <name type="scientific">Coprinopsis marcescibilis</name>
    <name type="common">Agaric fungus</name>
    <name type="synonym">Psathyrella marcescibilis</name>
    <dbReference type="NCBI Taxonomy" id="230819"/>
    <lineage>
        <taxon>Eukaryota</taxon>
        <taxon>Fungi</taxon>
        <taxon>Dikarya</taxon>
        <taxon>Basidiomycota</taxon>
        <taxon>Agaricomycotina</taxon>
        <taxon>Agaricomycetes</taxon>
        <taxon>Agaricomycetidae</taxon>
        <taxon>Agaricales</taxon>
        <taxon>Agaricineae</taxon>
        <taxon>Psathyrellaceae</taxon>
        <taxon>Coprinopsis</taxon>
    </lineage>
</organism>
<sequence>MSYPVVYIGLLLACTFAALSGFQHDPQRVVRAAYLIPQFSKGRHASNQVFSWSTDKLPDWKLLRTKTE</sequence>
<reference evidence="2 3" key="1">
    <citation type="journal article" date="2019" name="Nat. Ecol. Evol.">
        <title>Megaphylogeny resolves global patterns of mushroom evolution.</title>
        <authorList>
            <person name="Varga T."/>
            <person name="Krizsan K."/>
            <person name="Foldi C."/>
            <person name="Dima B."/>
            <person name="Sanchez-Garcia M."/>
            <person name="Sanchez-Ramirez S."/>
            <person name="Szollosi G.J."/>
            <person name="Szarkandi J.G."/>
            <person name="Papp V."/>
            <person name="Albert L."/>
            <person name="Andreopoulos W."/>
            <person name="Angelini C."/>
            <person name="Antonin V."/>
            <person name="Barry K.W."/>
            <person name="Bougher N.L."/>
            <person name="Buchanan P."/>
            <person name="Buyck B."/>
            <person name="Bense V."/>
            <person name="Catcheside P."/>
            <person name="Chovatia M."/>
            <person name="Cooper J."/>
            <person name="Damon W."/>
            <person name="Desjardin D."/>
            <person name="Finy P."/>
            <person name="Geml J."/>
            <person name="Haridas S."/>
            <person name="Hughes K."/>
            <person name="Justo A."/>
            <person name="Karasinski D."/>
            <person name="Kautmanova I."/>
            <person name="Kiss B."/>
            <person name="Kocsube S."/>
            <person name="Kotiranta H."/>
            <person name="LaButti K.M."/>
            <person name="Lechner B.E."/>
            <person name="Liimatainen K."/>
            <person name="Lipzen A."/>
            <person name="Lukacs Z."/>
            <person name="Mihaltcheva S."/>
            <person name="Morgado L.N."/>
            <person name="Niskanen T."/>
            <person name="Noordeloos M.E."/>
            <person name="Ohm R.A."/>
            <person name="Ortiz-Santana B."/>
            <person name="Ovrebo C."/>
            <person name="Racz N."/>
            <person name="Riley R."/>
            <person name="Savchenko A."/>
            <person name="Shiryaev A."/>
            <person name="Soop K."/>
            <person name="Spirin V."/>
            <person name="Szebenyi C."/>
            <person name="Tomsovsky M."/>
            <person name="Tulloss R.E."/>
            <person name="Uehling J."/>
            <person name="Grigoriev I.V."/>
            <person name="Vagvolgyi C."/>
            <person name="Papp T."/>
            <person name="Martin F.M."/>
            <person name="Miettinen O."/>
            <person name="Hibbett D.S."/>
            <person name="Nagy L.G."/>
        </authorList>
    </citation>
    <scope>NUCLEOTIDE SEQUENCE [LARGE SCALE GENOMIC DNA]</scope>
    <source>
        <strain evidence="2 3">CBS 121175</strain>
    </source>
</reference>
<dbReference type="AlphaFoldDB" id="A0A5C3KD36"/>
<keyword evidence="3" id="KW-1185">Reference proteome</keyword>
<protein>
    <submittedName>
        <fullName evidence="2">Uncharacterized protein</fullName>
    </submittedName>
</protein>
<name>A0A5C3KD36_COPMA</name>
<evidence type="ECO:0000256" key="1">
    <source>
        <dbReference type="SAM" id="SignalP"/>
    </source>
</evidence>
<dbReference type="EMBL" id="ML210447">
    <property type="protein sequence ID" value="TFK17945.1"/>
    <property type="molecule type" value="Genomic_DNA"/>
</dbReference>
<keyword evidence="1" id="KW-0732">Signal</keyword>
<gene>
    <name evidence="2" type="ORF">FA15DRAFT_675666</name>
</gene>
<evidence type="ECO:0000313" key="3">
    <source>
        <dbReference type="Proteomes" id="UP000307440"/>
    </source>
</evidence>
<evidence type="ECO:0000313" key="2">
    <source>
        <dbReference type="EMBL" id="TFK17945.1"/>
    </source>
</evidence>